<dbReference type="Pfam" id="PF07929">
    <property type="entry name" value="PRiA4_ORF3"/>
    <property type="match status" value="1"/>
</dbReference>
<dbReference type="Gene3D" id="3.10.290.30">
    <property type="entry name" value="MM3350-like"/>
    <property type="match status" value="1"/>
</dbReference>
<organism evidence="3 4">
    <name type="scientific">Nocardiopsis algeriensis</name>
    <dbReference type="NCBI Taxonomy" id="1478215"/>
    <lineage>
        <taxon>Bacteria</taxon>
        <taxon>Bacillati</taxon>
        <taxon>Actinomycetota</taxon>
        <taxon>Actinomycetes</taxon>
        <taxon>Streptosporangiales</taxon>
        <taxon>Nocardiopsidaceae</taxon>
        <taxon>Nocardiopsis</taxon>
    </lineage>
</organism>
<feature type="domain" description="Plasmid pRiA4b Orf3-like" evidence="2">
    <location>
        <begin position="62"/>
        <end position="225"/>
    </location>
</feature>
<feature type="compositionally biased region" description="Basic and acidic residues" evidence="1">
    <location>
        <begin position="1"/>
        <end position="18"/>
    </location>
</feature>
<reference evidence="3 4" key="1">
    <citation type="submission" date="2020-08" db="EMBL/GenBank/DDBJ databases">
        <title>Genomic Encyclopedia of Type Strains, Phase III (KMG-III): the genomes of soil and plant-associated and newly described type strains.</title>
        <authorList>
            <person name="Whitman W."/>
        </authorList>
    </citation>
    <scope>NUCLEOTIDE SEQUENCE [LARGE SCALE GENOMIC DNA]</scope>
    <source>
        <strain evidence="3 4">CECT 8712</strain>
    </source>
</reference>
<feature type="region of interest" description="Disordered" evidence="1">
    <location>
        <begin position="180"/>
        <end position="199"/>
    </location>
</feature>
<dbReference type="InterPro" id="IPR012912">
    <property type="entry name" value="Plasmid_pRiA4b_Orf3-like"/>
</dbReference>
<dbReference type="EMBL" id="JACHJO010000019">
    <property type="protein sequence ID" value="MBB6122245.1"/>
    <property type="molecule type" value="Genomic_DNA"/>
</dbReference>
<comment type="caution">
    <text evidence="3">The sequence shown here is derived from an EMBL/GenBank/DDBJ whole genome shotgun (WGS) entry which is preliminary data.</text>
</comment>
<dbReference type="Proteomes" id="UP000536604">
    <property type="component" value="Unassembled WGS sequence"/>
</dbReference>
<evidence type="ECO:0000313" key="3">
    <source>
        <dbReference type="EMBL" id="MBB6122245.1"/>
    </source>
</evidence>
<proteinExistence type="predicted"/>
<gene>
    <name evidence="3" type="ORF">FHS13_004234</name>
</gene>
<dbReference type="InterPro" id="IPR024047">
    <property type="entry name" value="MM3350-like_sf"/>
</dbReference>
<protein>
    <recommendedName>
        <fullName evidence="2">Plasmid pRiA4b Orf3-like domain-containing protein</fullName>
    </recommendedName>
</protein>
<feature type="region of interest" description="Disordered" evidence="1">
    <location>
        <begin position="1"/>
        <end position="58"/>
    </location>
</feature>
<dbReference type="RefSeq" id="WP_246405609.1">
    <property type="nucleotide sequence ID" value="NZ_JACHJO010000019.1"/>
</dbReference>
<evidence type="ECO:0000259" key="2">
    <source>
        <dbReference type="Pfam" id="PF07929"/>
    </source>
</evidence>
<keyword evidence="4" id="KW-1185">Reference proteome</keyword>
<dbReference type="PANTHER" id="PTHR41878">
    <property type="entry name" value="LEXA REPRESSOR-RELATED"/>
    <property type="match status" value="1"/>
</dbReference>
<dbReference type="AlphaFoldDB" id="A0A841J0P1"/>
<evidence type="ECO:0000256" key="1">
    <source>
        <dbReference type="SAM" id="MobiDB-lite"/>
    </source>
</evidence>
<sequence>MSDHGDRVPRPDEFEDLMRSLSGSGDRSDPDAANALHSLFDPLAEPARPSRRRPRREETVTYRVRVEVAGTEPPVWRRLELASDLFLNEVHAILQAAFAWEDYHMHGFASGPSYYSREAEYYLSPFEADGGKAGVPEEEVRLDEVLAQPGDRMSYLYDFGDNWEHLLTLQEVAPRQEDAPPAVCTAGSRPAPPEDCGGAPGYELVSAATDPGHPHHAEALAEYRELYGENPAPDRAPVPFDIDAINAALTAVSGPLPDNLPGPVGELLASIRDPRVRGRLLTLVAKATAQGDDEPTAATVRAAVGAYAWLLDHVGDDGVKLTGAGYLPPASVQEAAGALGLSQTWIGKANRESQTLPVLNLRESAQRMGLLRKYKGRLLPTAAAKAVRDDPRALWDHLAGRMPPQPRAEVERKGCLLMVLAVAAGSRDVPGEVAEALTGLGWRIDQGLPVDPAAARDAAYEAWIVLDTLGGWSKSSFGRGAAPTARGVAFARAALRHRP</sequence>
<dbReference type="SUPFAM" id="SSF159941">
    <property type="entry name" value="MM3350-like"/>
    <property type="match status" value="1"/>
</dbReference>
<dbReference type="PANTHER" id="PTHR41878:SF1">
    <property type="entry name" value="TNPR PROTEIN"/>
    <property type="match status" value="1"/>
</dbReference>
<name>A0A841J0P1_9ACTN</name>
<accession>A0A841J0P1</accession>
<evidence type="ECO:0000313" key="4">
    <source>
        <dbReference type="Proteomes" id="UP000536604"/>
    </source>
</evidence>